<gene>
    <name evidence="7" type="ORF">CO077_01315</name>
</gene>
<dbReference type="GO" id="GO:0005886">
    <property type="term" value="C:plasma membrane"/>
    <property type="evidence" value="ECO:0007669"/>
    <property type="project" value="UniProtKB-SubCell"/>
</dbReference>
<accession>A0A2M8DN58</accession>
<dbReference type="GO" id="GO:0016757">
    <property type="term" value="F:glycosyltransferase activity"/>
    <property type="evidence" value="ECO:0007669"/>
    <property type="project" value="UniProtKB-KW"/>
</dbReference>
<dbReference type="AlphaFoldDB" id="A0A2M8DN58"/>
<name>A0A2M8DN58_9BACT</name>
<evidence type="ECO:0000256" key="1">
    <source>
        <dbReference type="ARBA" id="ARBA00004236"/>
    </source>
</evidence>
<reference evidence="8" key="1">
    <citation type="submission" date="2017-09" db="EMBL/GenBank/DDBJ databases">
        <title>Depth-based differentiation of microbial function through sediment-hosted aquifers and enrichment of novel symbionts in the deep terrestrial subsurface.</title>
        <authorList>
            <person name="Probst A.J."/>
            <person name="Ladd B."/>
            <person name="Jarett J.K."/>
            <person name="Geller-Mcgrath D.E."/>
            <person name="Sieber C.M.K."/>
            <person name="Emerson J.B."/>
            <person name="Anantharaman K."/>
            <person name="Thomas B.C."/>
            <person name="Malmstrom R."/>
            <person name="Stieglmeier M."/>
            <person name="Klingl A."/>
            <person name="Woyke T."/>
            <person name="Ryan C.M."/>
            <person name="Banfield J.F."/>
        </authorList>
    </citation>
    <scope>NUCLEOTIDE SEQUENCE [LARGE SCALE GENOMIC DNA]</scope>
</reference>
<organism evidence="7 8">
    <name type="scientific">Candidatus Nealsonbacteria bacterium CG_4_9_14_0_8_um_filter_35_12</name>
    <dbReference type="NCBI Taxonomy" id="1974692"/>
    <lineage>
        <taxon>Bacteria</taxon>
        <taxon>Candidatus Nealsoniibacteriota</taxon>
    </lineage>
</organism>
<sequence length="259" mass="29939">MISIIIPTFNEENYLPSLLSSVRNQKVDELRSSSPFANARVFNDLEIIVADAGSRDKTMEMAKSFGCQIVKGGLPAKGRNEGAKIAKGDLFLFLDADTILPEDFFERALKESKERNLDVASFCLEPFTRQNFVQQNLGGRAKNWFEKFLFEVFYNLPILILEKILAHGAQAILVKREIFEKVGGFDEKIKFAEDHSFMRKAKKIGNFGILRKVRVFSSLRRFEKEGWIKTYLKYFLAEIYMIFFGDIKKDIFKYKFGNF</sequence>
<dbReference type="SUPFAM" id="SSF53448">
    <property type="entry name" value="Nucleotide-diphospho-sugar transferases"/>
    <property type="match status" value="1"/>
</dbReference>
<dbReference type="InterPro" id="IPR001173">
    <property type="entry name" value="Glyco_trans_2-like"/>
</dbReference>
<evidence type="ECO:0000256" key="5">
    <source>
        <dbReference type="ARBA" id="ARBA00023136"/>
    </source>
</evidence>
<dbReference type="PANTHER" id="PTHR43646:SF2">
    <property type="entry name" value="GLYCOSYLTRANSFERASE 2-LIKE DOMAIN-CONTAINING PROTEIN"/>
    <property type="match status" value="1"/>
</dbReference>
<protein>
    <recommendedName>
        <fullName evidence="6">Glycosyltransferase 2-like domain-containing protein</fullName>
    </recommendedName>
</protein>
<comment type="caution">
    <text evidence="7">The sequence shown here is derived from an EMBL/GenBank/DDBJ whole genome shotgun (WGS) entry which is preliminary data.</text>
</comment>
<evidence type="ECO:0000259" key="6">
    <source>
        <dbReference type="Pfam" id="PF00535"/>
    </source>
</evidence>
<keyword evidence="2" id="KW-1003">Cell membrane</keyword>
<evidence type="ECO:0000256" key="4">
    <source>
        <dbReference type="ARBA" id="ARBA00022679"/>
    </source>
</evidence>
<dbReference type="InterPro" id="IPR029044">
    <property type="entry name" value="Nucleotide-diphossugar_trans"/>
</dbReference>
<keyword evidence="5" id="KW-0472">Membrane</keyword>
<keyword evidence="4" id="KW-0808">Transferase</keyword>
<keyword evidence="3" id="KW-0328">Glycosyltransferase</keyword>
<evidence type="ECO:0000256" key="2">
    <source>
        <dbReference type="ARBA" id="ARBA00022475"/>
    </source>
</evidence>
<evidence type="ECO:0000313" key="8">
    <source>
        <dbReference type="Proteomes" id="UP000228875"/>
    </source>
</evidence>
<dbReference type="Proteomes" id="UP000228875">
    <property type="component" value="Unassembled WGS sequence"/>
</dbReference>
<comment type="subcellular location">
    <subcellularLocation>
        <location evidence="1">Cell membrane</location>
    </subcellularLocation>
</comment>
<proteinExistence type="predicted"/>
<feature type="domain" description="Glycosyltransferase 2-like" evidence="6">
    <location>
        <begin position="3"/>
        <end position="147"/>
    </location>
</feature>
<evidence type="ECO:0000313" key="7">
    <source>
        <dbReference type="EMBL" id="PJB99517.1"/>
    </source>
</evidence>
<dbReference type="EMBL" id="PFTB01000031">
    <property type="protein sequence ID" value="PJB99517.1"/>
    <property type="molecule type" value="Genomic_DNA"/>
</dbReference>
<dbReference type="PANTHER" id="PTHR43646">
    <property type="entry name" value="GLYCOSYLTRANSFERASE"/>
    <property type="match status" value="1"/>
</dbReference>
<evidence type="ECO:0000256" key="3">
    <source>
        <dbReference type="ARBA" id="ARBA00022676"/>
    </source>
</evidence>
<dbReference type="Gene3D" id="3.90.550.10">
    <property type="entry name" value="Spore Coat Polysaccharide Biosynthesis Protein SpsA, Chain A"/>
    <property type="match status" value="1"/>
</dbReference>
<dbReference type="Pfam" id="PF00535">
    <property type="entry name" value="Glycos_transf_2"/>
    <property type="match status" value="1"/>
</dbReference>